<evidence type="ECO:0000313" key="4">
    <source>
        <dbReference type="Proteomes" id="UP001633002"/>
    </source>
</evidence>
<dbReference type="Gene3D" id="3.80.10.10">
    <property type="entry name" value="Ribonuclease Inhibitor"/>
    <property type="match status" value="1"/>
</dbReference>
<name>A0ABD3GE00_9MARC</name>
<reference evidence="3 4" key="1">
    <citation type="submission" date="2024-09" db="EMBL/GenBank/DDBJ databases">
        <title>Chromosome-scale assembly of Riccia sorocarpa.</title>
        <authorList>
            <person name="Paukszto L."/>
        </authorList>
    </citation>
    <scope>NUCLEOTIDE SEQUENCE [LARGE SCALE GENOMIC DNA]</scope>
    <source>
        <strain evidence="3">LP-2024</strain>
        <tissue evidence="3">Aerial parts of the thallus</tissue>
    </source>
</reference>
<dbReference type="InterPro" id="IPR036047">
    <property type="entry name" value="F-box-like_dom_sf"/>
</dbReference>
<gene>
    <name evidence="3" type="ORF">R1sor_026627</name>
</gene>
<organism evidence="3 4">
    <name type="scientific">Riccia sorocarpa</name>
    <dbReference type="NCBI Taxonomy" id="122646"/>
    <lineage>
        <taxon>Eukaryota</taxon>
        <taxon>Viridiplantae</taxon>
        <taxon>Streptophyta</taxon>
        <taxon>Embryophyta</taxon>
        <taxon>Marchantiophyta</taxon>
        <taxon>Marchantiopsida</taxon>
        <taxon>Marchantiidae</taxon>
        <taxon>Marchantiales</taxon>
        <taxon>Ricciaceae</taxon>
        <taxon>Riccia</taxon>
    </lineage>
</organism>
<dbReference type="SUPFAM" id="SSF81383">
    <property type="entry name" value="F-box domain"/>
    <property type="match status" value="1"/>
</dbReference>
<protein>
    <recommendedName>
        <fullName evidence="2">F-box domain-containing protein</fullName>
    </recommendedName>
</protein>
<dbReference type="InterPro" id="IPR050648">
    <property type="entry name" value="F-box_LRR-repeat"/>
</dbReference>
<evidence type="ECO:0000313" key="3">
    <source>
        <dbReference type="EMBL" id="KAL3676679.1"/>
    </source>
</evidence>
<dbReference type="EMBL" id="JBJQOH010000008">
    <property type="protein sequence ID" value="KAL3676679.1"/>
    <property type="molecule type" value="Genomic_DNA"/>
</dbReference>
<keyword evidence="4" id="KW-1185">Reference proteome</keyword>
<evidence type="ECO:0000259" key="2">
    <source>
        <dbReference type="Pfam" id="PF12937"/>
    </source>
</evidence>
<proteinExistence type="predicted"/>
<comment type="caution">
    <text evidence="3">The sequence shown here is derived from an EMBL/GenBank/DDBJ whole genome shotgun (WGS) entry which is preliminary data.</text>
</comment>
<evidence type="ECO:0000256" key="1">
    <source>
        <dbReference type="SAM" id="MobiDB-lite"/>
    </source>
</evidence>
<dbReference type="PANTHER" id="PTHR13382:SF22">
    <property type="entry name" value="F-BOX PROTEIN SKIP14"/>
    <property type="match status" value="1"/>
</dbReference>
<dbReference type="AlphaFoldDB" id="A0ABD3GE00"/>
<feature type="compositionally biased region" description="Basic and acidic residues" evidence="1">
    <location>
        <begin position="18"/>
        <end position="28"/>
    </location>
</feature>
<feature type="region of interest" description="Disordered" evidence="1">
    <location>
        <begin position="1"/>
        <end position="28"/>
    </location>
</feature>
<dbReference type="PANTHER" id="PTHR13382">
    <property type="entry name" value="MITOCHONDRIAL ATP SYNTHASE COUPLING FACTOR B"/>
    <property type="match status" value="1"/>
</dbReference>
<dbReference type="InterPro" id="IPR032675">
    <property type="entry name" value="LRR_dom_sf"/>
</dbReference>
<feature type="domain" description="F-box" evidence="2">
    <location>
        <begin position="87"/>
        <end position="121"/>
    </location>
</feature>
<dbReference type="Proteomes" id="UP001633002">
    <property type="component" value="Unassembled WGS sequence"/>
</dbReference>
<sequence>MACRSPLSGELSQLSVEEDYRGEEPRFDWSTDDMLHEADFMDELSPQQINSGEKVGDLLYVAEQRGEEDKEATCTDSSAGPPDGFSFIFPYLDLKSLLTLERVSKSMRSGVNDILVWSRLLVEPPLSRNLTNEILFSLVTRAGGTLQFLGLVDFFRLTDEALAHVLSLSPRLEKLFIPGCTGLTAESVVNLVQQHAEEARAKGRTGIKQLRIRGIYNVTEHHLETLRTVLLSSNAGKIMPTKPLYWHTCSTYLLEDVRAIDVEICPRCRNQWPTVVYDCPKESCQQLVRLQPNKACRGCIVCIPRCVGCGSCQPREAEWEKTCCADMVCLTCWLDLPKFYHLQAGIPGRQAEFAALSPALS</sequence>
<accession>A0ABD3GE00</accession>
<dbReference type="SUPFAM" id="SSF52047">
    <property type="entry name" value="RNI-like"/>
    <property type="match status" value="1"/>
</dbReference>
<dbReference type="InterPro" id="IPR001810">
    <property type="entry name" value="F-box_dom"/>
</dbReference>
<dbReference type="Pfam" id="PF12937">
    <property type="entry name" value="F-box-like"/>
    <property type="match status" value="1"/>
</dbReference>